<dbReference type="Pfam" id="PF14360">
    <property type="entry name" value="PAP2_C"/>
    <property type="match status" value="1"/>
</dbReference>
<dbReference type="GO" id="GO:0047493">
    <property type="term" value="F:ceramide cholinephosphotransferase activity"/>
    <property type="evidence" value="ECO:0007669"/>
    <property type="project" value="TreeGrafter"/>
</dbReference>
<dbReference type="GO" id="GO:0000139">
    <property type="term" value="C:Golgi membrane"/>
    <property type="evidence" value="ECO:0007669"/>
    <property type="project" value="TreeGrafter"/>
</dbReference>
<evidence type="ECO:0000256" key="5">
    <source>
        <dbReference type="ARBA" id="ARBA00022919"/>
    </source>
</evidence>
<comment type="similarity">
    <text evidence="2">Belongs to the sphingomyelin synthase family.</text>
</comment>
<dbReference type="GO" id="GO:0005886">
    <property type="term" value="C:plasma membrane"/>
    <property type="evidence" value="ECO:0007669"/>
    <property type="project" value="TreeGrafter"/>
</dbReference>
<dbReference type="AlphaFoldDB" id="A0A914XGV2"/>
<feature type="transmembrane region" description="Helical" evidence="9">
    <location>
        <begin position="202"/>
        <end position="221"/>
    </location>
</feature>
<dbReference type="PANTHER" id="PTHR21290:SF4">
    <property type="entry name" value="SPHINGOMYELIN SYNTHASE-RELATED 2"/>
    <property type="match status" value="1"/>
</dbReference>
<keyword evidence="4 9" id="KW-0812">Transmembrane</keyword>
<accession>A0A914XGV2</accession>
<evidence type="ECO:0000256" key="4">
    <source>
        <dbReference type="ARBA" id="ARBA00022692"/>
    </source>
</evidence>
<keyword evidence="3" id="KW-0808">Transferase</keyword>
<keyword evidence="6 9" id="KW-1133">Transmembrane helix</keyword>
<name>A0A914XGV2_9BILA</name>
<sequence length="304" mass="34291">MAPKEALLHGGLTPLPILDHVPKPIEVHRRRTFVTCGLLLLAWIANDVALAWIHERVPRGVPPLPDLWFNFFPELTGAIYITEYLMIAVMANAIIVIICHQHRWVVARRVLFITALCYGYRALCITLIQVPVPSVHTYCAPKSESADFGVVAKRVFGMFSSAGIESLRQRVLCGDLIVSGHTLSLFIGEMTFKQYAPKKLNWLSYVLTGCSIAGIICILLARKHYTIDVVLGYYLATRTFWSYHSLVQVLNFGTAEFDKSLLARTFWAPIVKYLEADAPPPSMFVNRLQWPSACPQLLRRKCAY</sequence>
<keyword evidence="8 9" id="KW-0472">Membrane</keyword>
<evidence type="ECO:0000256" key="8">
    <source>
        <dbReference type="ARBA" id="ARBA00023136"/>
    </source>
</evidence>
<dbReference type="GO" id="GO:0006686">
    <property type="term" value="P:sphingomyelin biosynthetic process"/>
    <property type="evidence" value="ECO:0007669"/>
    <property type="project" value="TreeGrafter"/>
</dbReference>
<keyword evidence="11" id="KW-1185">Reference proteome</keyword>
<dbReference type="PANTHER" id="PTHR21290">
    <property type="entry name" value="SPHINGOMYELIN SYNTHETASE"/>
    <property type="match status" value="1"/>
</dbReference>
<feature type="transmembrane region" description="Helical" evidence="9">
    <location>
        <begin position="33"/>
        <end position="53"/>
    </location>
</feature>
<feature type="transmembrane region" description="Helical" evidence="9">
    <location>
        <begin position="110"/>
        <end position="128"/>
    </location>
</feature>
<feature type="transmembrane region" description="Helical" evidence="9">
    <location>
        <begin position="77"/>
        <end position="98"/>
    </location>
</feature>
<comment type="subcellular location">
    <subcellularLocation>
        <location evidence="1">Membrane</location>
        <topology evidence="1">Multi-pass membrane protein</topology>
    </subcellularLocation>
</comment>
<evidence type="ECO:0000313" key="11">
    <source>
        <dbReference type="Proteomes" id="UP000887566"/>
    </source>
</evidence>
<dbReference type="GO" id="GO:0033188">
    <property type="term" value="F:sphingomyelin synthase activity"/>
    <property type="evidence" value="ECO:0007669"/>
    <property type="project" value="TreeGrafter"/>
</dbReference>
<dbReference type="Proteomes" id="UP000887566">
    <property type="component" value="Unplaced"/>
</dbReference>
<dbReference type="WBParaSite" id="PSAMB.scaffold824size40811.g8919.t1">
    <property type="protein sequence ID" value="PSAMB.scaffold824size40811.g8919.t1"/>
    <property type="gene ID" value="PSAMB.scaffold824size40811.g8919"/>
</dbReference>
<keyword evidence="7" id="KW-0443">Lipid metabolism</keyword>
<evidence type="ECO:0000256" key="9">
    <source>
        <dbReference type="SAM" id="Phobius"/>
    </source>
</evidence>
<protein>
    <submittedName>
        <fullName evidence="12">Sphingomyelin synthase-like domain-containing protein</fullName>
    </submittedName>
</protein>
<dbReference type="InterPro" id="IPR045221">
    <property type="entry name" value="Sphingomyelin_synth-like"/>
</dbReference>
<reference evidence="12" key="1">
    <citation type="submission" date="2022-11" db="UniProtKB">
        <authorList>
            <consortium name="WormBaseParasite"/>
        </authorList>
    </citation>
    <scope>IDENTIFICATION</scope>
</reference>
<evidence type="ECO:0000256" key="1">
    <source>
        <dbReference type="ARBA" id="ARBA00004141"/>
    </source>
</evidence>
<evidence type="ECO:0000256" key="7">
    <source>
        <dbReference type="ARBA" id="ARBA00023098"/>
    </source>
</evidence>
<keyword evidence="5" id="KW-0746">Sphingolipid metabolism</keyword>
<evidence type="ECO:0000256" key="3">
    <source>
        <dbReference type="ARBA" id="ARBA00022679"/>
    </source>
</evidence>
<proteinExistence type="inferred from homology"/>
<organism evidence="11 12">
    <name type="scientific">Plectus sambesii</name>
    <dbReference type="NCBI Taxonomy" id="2011161"/>
    <lineage>
        <taxon>Eukaryota</taxon>
        <taxon>Metazoa</taxon>
        <taxon>Ecdysozoa</taxon>
        <taxon>Nematoda</taxon>
        <taxon>Chromadorea</taxon>
        <taxon>Plectida</taxon>
        <taxon>Plectina</taxon>
        <taxon>Plectoidea</taxon>
        <taxon>Plectidae</taxon>
        <taxon>Plectus</taxon>
    </lineage>
</organism>
<dbReference type="InterPro" id="IPR025749">
    <property type="entry name" value="Sphingomyelin_synth-like_dom"/>
</dbReference>
<evidence type="ECO:0000259" key="10">
    <source>
        <dbReference type="Pfam" id="PF14360"/>
    </source>
</evidence>
<dbReference type="GO" id="GO:0046513">
    <property type="term" value="P:ceramide biosynthetic process"/>
    <property type="evidence" value="ECO:0007669"/>
    <property type="project" value="TreeGrafter"/>
</dbReference>
<evidence type="ECO:0000313" key="12">
    <source>
        <dbReference type="WBParaSite" id="PSAMB.scaffold824size40811.g8919.t1"/>
    </source>
</evidence>
<feature type="domain" description="Sphingomyelin synthase-like" evidence="10">
    <location>
        <begin position="173"/>
        <end position="245"/>
    </location>
</feature>
<evidence type="ECO:0000256" key="2">
    <source>
        <dbReference type="ARBA" id="ARBA00005441"/>
    </source>
</evidence>
<evidence type="ECO:0000256" key="6">
    <source>
        <dbReference type="ARBA" id="ARBA00022989"/>
    </source>
</evidence>
<dbReference type="GO" id="GO:0005789">
    <property type="term" value="C:endoplasmic reticulum membrane"/>
    <property type="evidence" value="ECO:0007669"/>
    <property type="project" value="TreeGrafter"/>
</dbReference>